<sequence>RFCRIAEEVTKSSSQAFVTSVKGPVILTIYACLLTILLQNRPRNGLFLTFPLSFFFFFLRQSLALSPRLECSGAISAHCKPCLPGSSHSPVSASQVAGTTGASHHAQLIFCIFSRDGVSPC</sequence>
<keyword evidence="1" id="KW-1133">Transmembrane helix</keyword>
<keyword evidence="3" id="KW-1185">Reference proteome</keyword>
<protein>
    <submittedName>
        <fullName evidence="2">Uncharacterized protein</fullName>
    </submittedName>
</protein>
<dbReference type="GeneTree" id="ENSGT00940000163505"/>
<keyword evidence="1" id="KW-0472">Membrane</keyword>
<dbReference type="AlphaFoldDB" id="A0A8I5NNS8"/>
<accession>A0A8I5NNS8</accession>
<feature type="transmembrane region" description="Helical" evidence="1">
    <location>
        <begin position="16"/>
        <end position="38"/>
    </location>
</feature>
<feature type="transmembrane region" description="Helical" evidence="1">
    <location>
        <begin position="45"/>
        <end position="63"/>
    </location>
</feature>
<keyword evidence="1" id="KW-0812">Transmembrane</keyword>
<proteinExistence type="predicted"/>
<evidence type="ECO:0000256" key="1">
    <source>
        <dbReference type="SAM" id="Phobius"/>
    </source>
</evidence>
<dbReference type="Ensembl" id="ENSPANT00000082513.1">
    <property type="protein sequence ID" value="ENSPANP00000055077.1"/>
    <property type="gene ID" value="ENSPANG00000041435.1"/>
</dbReference>
<evidence type="ECO:0000313" key="3">
    <source>
        <dbReference type="Proteomes" id="UP000028761"/>
    </source>
</evidence>
<reference evidence="2" key="2">
    <citation type="submission" date="2025-08" db="UniProtKB">
        <authorList>
            <consortium name="Ensembl"/>
        </authorList>
    </citation>
    <scope>IDENTIFICATION</scope>
</reference>
<reference evidence="2 3" key="1">
    <citation type="submission" date="2012-03" db="EMBL/GenBank/DDBJ databases">
        <title>Whole Genome Assembly of Papio anubis.</title>
        <authorList>
            <person name="Liu Y.L."/>
            <person name="Abraham K.A."/>
            <person name="Akbar H.A."/>
            <person name="Ali S.A."/>
            <person name="Anosike U.A."/>
            <person name="Aqrawi P.A."/>
            <person name="Arias F.A."/>
            <person name="Attaway T.A."/>
            <person name="Awwad R.A."/>
            <person name="Babu C.B."/>
            <person name="Bandaranaike D.B."/>
            <person name="Battles P.B."/>
            <person name="Bell A.B."/>
            <person name="Beltran B.B."/>
            <person name="Berhane-Mersha D.B."/>
            <person name="Bess C.B."/>
            <person name="Bickham C.B."/>
            <person name="Bolden T.B."/>
            <person name="Carter K.C."/>
            <person name="Chau D.C."/>
            <person name="Chavez A.C."/>
            <person name="Clerc-Blankenburg K.C."/>
            <person name="Coyle M.C."/>
            <person name="Dao M.D."/>
            <person name="Davila M.L.D."/>
            <person name="Davy-Carroll L.D."/>
            <person name="Denson S.D."/>
            <person name="Dinh H.D."/>
            <person name="Fernandez S.F."/>
            <person name="Fernando P.F."/>
            <person name="Forbes L.F."/>
            <person name="Francis C.F."/>
            <person name="Francisco L.F."/>
            <person name="Fu Q.F."/>
            <person name="Garcia-Iii R.G."/>
            <person name="Garrett T.G."/>
            <person name="Gross S.G."/>
            <person name="Gubbala S.G."/>
            <person name="Hirani K.H."/>
            <person name="Hogues M.H."/>
            <person name="Hollins B.H."/>
            <person name="Jackson L.J."/>
            <person name="Javaid M.J."/>
            <person name="Jhangiani S.J."/>
            <person name="Johnson A.J."/>
            <person name="Johnson B.J."/>
            <person name="Jones J.J."/>
            <person name="Joshi V.J."/>
            <person name="Kalu J.K."/>
            <person name="Khan N.K."/>
            <person name="Korchina V.K."/>
            <person name="Kovar C.K."/>
            <person name="Lago L.L."/>
            <person name="Lara F.L."/>
            <person name="Le T.-K.L."/>
            <person name="Lee S.L."/>
            <person name="Legall-Iii F.L."/>
            <person name="Lemon S.L."/>
            <person name="Liu J.L."/>
            <person name="Liu Y.-S.L."/>
            <person name="Liyanage D.L."/>
            <person name="Lopez J.L."/>
            <person name="Lorensuhewa L.L."/>
            <person name="Mata R.M."/>
            <person name="Mathew T.M."/>
            <person name="Mercado C.M."/>
            <person name="Mercado I.M."/>
            <person name="Morales K.M."/>
            <person name="Morgan M.M."/>
            <person name="Munidasa M.M."/>
            <person name="Ngo D.N."/>
            <person name="Nguyen L.N."/>
            <person name="Nguyen T.N."/>
            <person name="Nguyen N.N."/>
            <person name="Obregon M.O."/>
            <person name="Okwuonu G.O."/>
            <person name="Ongeri F.O."/>
            <person name="Onwere C.O."/>
            <person name="Osifeso I.O."/>
            <person name="Parra A.P."/>
            <person name="Patil S.P."/>
            <person name="Perez A.P."/>
            <person name="Perez Y.P."/>
            <person name="Pham C.P."/>
            <person name="Pu L.-L.P."/>
            <person name="Puazo M.P."/>
            <person name="Quiroz J.Q."/>
            <person name="Rouhana J.R."/>
            <person name="Ruiz M.R."/>
            <person name="Ruiz S.-J.R."/>
            <person name="Saada N.S."/>
            <person name="Santibanez J.S."/>
            <person name="Scheel M.S."/>
            <person name="Schneider B.S."/>
            <person name="Simmons D.S."/>
            <person name="Sisson I.S."/>
            <person name="Tang L.-Y.T."/>
            <person name="Thornton R.T."/>
            <person name="Tisius J.T."/>
            <person name="Toledanes G.T."/>
            <person name="Trejos Z.T."/>
            <person name="Usmani K.U."/>
            <person name="Varghese R.V."/>
            <person name="Vattathil S.V."/>
            <person name="Vee V.V."/>
            <person name="Walker D.W."/>
            <person name="Weissenberger G.W."/>
            <person name="White C.W."/>
            <person name="Williams A.W."/>
            <person name="Woodworth J.W."/>
            <person name="Wright R.W."/>
            <person name="Zhu Y.Z."/>
            <person name="Han Y.H."/>
            <person name="Newsham I.N."/>
            <person name="Nazareth L.N."/>
            <person name="Worley K.W."/>
            <person name="Muzny D.M."/>
            <person name="Rogers J.R."/>
            <person name="Gibbs R.G."/>
        </authorList>
    </citation>
    <scope>NUCLEOTIDE SEQUENCE [LARGE SCALE GENOMIC DNA]</scope>
</reference>
<organism evidence="2 3">
    <name type="scientific">Papio anubis</name>
    <name type="common">Olive baboon</name>
    <dbReference type="NCBI Taxonomy" id="9555"/>
    <lineage>
        <taxon>Eukaryota</taxon>
        <taxon>Metazoa</taxon>
        <taxon>Chordata</taxon>
        <taxon>Craniata</taxon>
        <taxon>Vertebrata</taxon>
        <taxon>Euteleostomi</taxon>
        <taxon>Mammalia</taxon>
        <taxon>Eutheria</taxon>
        <taxon>Euarchontoglires</taxon>
        <taxon>Primates</taxon>
        <taxon>Haplorrhini</taxon>
        <taxon>Catarrhini</taxon>
        <taxon>Cercopithecidae</taxon>
        <taxon>Cercopithecinae</taxon>
        <taxon>Papio</taxon>
    </lineage>
</organism>
<dbReference type="PANTHER" id="PTHR12138:SF160">
    <property type="entry name" value="COILED-COIL DOMAIN CONTAINING 122"/>
    <property type="match status" value="1"/>
</dbReference>
<dbReference type="Proteomes" id="UP000028761">
    <property type="component" value="Chromosome 1"/>
</dbReference>
<evidence type="ECO:0000313" key="2">
    <source>
        <dbReference type="Ensembl" id="ENSPANP00000055077.1"/>
    </source>
</evidence>
<reference evidence="2" key="3">
    <citation type="submission" date="2025-09" db="UniProtKB">
        <authorList>
            <consortium name="Ensembl"/>
        </authorList>
    </citation>
    <scope>IDENTIFICATION</scope>
</reference>
<dbReference type="PANTHER" id="PTHR12138">
    <property type="entry name" value="PRIMATE-EXPANDED PROTEIN FAMILY"/>
    <property type="match status" value="1"/>
</dbReference>
<name>A0A8I5NNS8_PAPAN</name>